<proteinExistence type="inferred from homology"/>
<protein>
    <submittedName>
        <fullName evidence="5">Phosphoserine phosphatase SerB1</fullName>
        <ecNumber evidence="5">3.1.3.3</ecNumber>
    </submittedName>
</protein>
<dbReference type="PANTHER" id="PTHR43344">
    <property type="entry name" value="PHOSPHOSERINE PHOSPHATASE"/>
    <property type="match status" value="1"/>
</dbReference>
<dbReference type="NCBIfam" id="TIGR01488">
    <property type="entry name" value="HAD-SF-IB"/>
    <property type="match status" value="1"/>
</dbReference>
<accession>A0A7Z7IKX1</accession>
<keyword evidence="6" id="KW-1185">Reference proteome</keyword>
<dbReference type="Pfam" id="PF12710">
    <property type="entry name" value="HAD"/>
    <property type="match status" value="1"/>
</dbReference>
<gene>
    <name evidence="5" type="primary">serB1_2</name>
    <name evidence="5" type="ORF">MSIMFB_02971</name>
</gene>
<dbReference type="GO" id="GO:0016787">
    <property type="term" value="F:hydrolase activity"/>
    <property type="evidence" value="ECO:0007669"/>
    <property type="project" value="UniProtKB-KW"/>
</dbReference>
<evidence type="ECO:0000256" key="2">
    <source>
        <dbReference type="ARBA" id="ARBA00022723"/>
    </source>
</evidence>
<dbReference type="NCBIfam" id="TIGR01490">
    <property type="entry name" value="HAD-SF-IB-hyp1"/>
    <property type="match status" value="1"/>
</dbReference>
<dbReference type="PANTHER" id="PTHR43344:SF13">
    <property type="entry name" value="PHOSPHATASE RV3661-RELATED"/>
    <property type="match status" value="1"/>
</dbReference>
<dbReference type="GO" id="GO:0046872">
    <property type="term" value="F:metal ion binding"/>
    <property type="evidence" value="ECO:0007669"/>
    <property type="project" value="UniProtKB-KW"/>
</dbReference>
<reference evidence="5 6" key="1">
    <citation type="submission" date="2017-10" db="EMBL/GenBank/DDBJ databases">
        <authorList>
            <consortium name="Urmite Genomes"/>
        </authorList>
    </citation>
    <scope>NUCLEOTIDE SEQUENCE [LARGE SCALE GENOMIC DNA]</scope>
    <source>
        <strain evidence="5 6">FB-527</strain>
    </source>
</reference>
<comment type="caution">
    <text evidence="5">The sequence shown here is derived from an EMBL/GenBank/DDBJ whole genome shotgun (WGS) entry which is preliminary data.</text>
</comment>
<dbReference type="RefSeq" id="WP_186243323.1">
    <property type="nucleotide sequence ID" value="NZ_OCTY01000002.1"/>
</dbReference>
<keyword evidence="4" id="KW-0460">Magnesium</keyword>
<evidence type="ECO:0000313" key="5">
    <source>
        <dbReference type="EMBL" id="SOJ55486.1"/>
    </source>
</evidence>
<comment type="similarity">
    <text evidence="1">Belongs to the HAD-like hydrolase superfamily. SerB family.</text>
</comment>
<dbReference type="SUPFAM" id="SSF56784">
    <property type="entry name" value="HAD-like"/>
    <property type="match status" value="1"/>
</dbReference>
<dbReference type="EC" id="3.1.3.3" evidence="5"/>
<dbReference type="Gene3D" id="3.40.50.1000">
    <property type="entry name" value="HAD superfamily/HAD-like"/>
    <property type="match status" value="1"/>
</dbReference>
<dbReference type="AlphaFoldDB" id="A0A7Z7IKX1"/>
<dbReference type="InterPro" id="IPR050582">
    <property type="entry name" value="HAD-like_SerB"/>
</dbReference>
<organism evidence="5 6">
    <name type="scientific">Mycobacterium simulans</name>
    <dbReference type="NCBI Taxonomy" id="627089"/>
    <lineage>
        <taxon>Bacteria</taxon>
        <taxon>Bacillati</taxon>
        <taxon>Actinomycetota</taxon>
        <taxon>Actinomycetes</taxon>
        <taxon>Mycobacteriales</taxon>
        <taxon>Mycobacteriaceae</taxon>
        <taxon>Mycobacterium</taxon>
    </lineage>
</organism>
<evidence type="ECO:0000313" key="6">
    <source>
        <dbReference type="Proteomes" id="UP000554965"/>
    </source>
</evidence>
<evidence type="ECO:0000256" key="4">
    <source>
        <dbReference type="ARBA" id="ARBA00022842"/>
    </source>
</evidence>
<dbReference type="Proteomes" id="UP000554965">
    <property type="component" value="Unassembled WGS sequence"/>
</dbReference>
<dbReference type="InterPro" id="IPR023214">
    <property type="entry name" value="HAD_sf"/>
</dbReference>
<name>A0A7Z7IKX1_9MYCO</name>
<keyword evidence="2" id="KW-0479">Metal-binding</keyword>
<dbReference type="Gene3D" id="1.20.1440.100">
    <property type="entry name" value="SG protein - dephosphorylation function"/>
    <property type="match status" value="1"/>
</dbReference>
<dbReference type="InterPro" id="IPR036412">
    <property type="entry name" value="HAD-like_sf"/>
</dbReference>
<dbReference type="InterPro" id="IPR006385">
    <property type="entry name" value="HAD_hydro_SerB1"/>
</dbReference>
<evidence type="ECO:0000256" key="3">
    <source>
        <dbReference type="ARBA" id="ARBA00022801"/>
    </source>
</evidence>
<sequence>MTRQLDGGGVDLIEAINAGARGPRVGAFFDLDGTLVDGFTAMAHVGDRVRRRQAGIGEMLRVADAALRYRFGRVQFEHVLTRAAGYLRGESIAELNKLGHRLFVDRLASRVYSIMGEIVQAHQRQGHTVVLASSALSIHALPVARFLGMADVLCNHFDLDEHGRLTGGIVKPIVWGANKARAVRQFCAANDVVLQDSYCYADGDEDLALMSLVGFPRPVNPRRELSTVATAHGWPVLFPKSTRVGPAGILHHLAGYSR</sequence>
<dbReference type="CDD" id="cd02612">
    <property type="entry name" value="HAD_PGPPase"/>
    <property type="match status" value="1"/>
</dbReference>
<keyword evidence="3 5" id="KW-0378">Hydrolase</keyword>
<evidence type="ECO:0000256" key="1">
    <source>
        <dbReference type="ARBA" id="ARBA00009184"/>
    </source>
</evidence>
<dbReference type="EMBL" id="OCTY01000002">
    <property type="protein sequence ID" value="SOJ55486.1"/>
    <property type="molecule type" value="Genomic_DNA"/>
</dbReference>